<name>A0A1I4LQ38_9PROT</name>
<protein>
    <submittedName>
        <fullName evidence="1">Bacteriophage lambda head decoration protein D</fullName>
    </submittedName>
</protein>
<dbReference type="AlphaFoldDB" id="A0A1I4LQ38"/>
<reference evidence="2" key="1">
    <citation type="submission" date="2016-10" db="EMBL/GenBank/DDBJ databases">
        <authorList>
            <person name="Varghese N."/>
            <person name="Submissions S."/>
        </authorList>
    </citation>
    <scope>NUCLEOTIDE SEQUENCE [LARGE SCALE GENOMIC DNA]</scope>
    <source>
        <strain evidence="2">Nm44</strain>
    </source>
</reference>
<accession>A0A1I4LQ38</accession>
<dbReference type="RefSeq" id="WP_074904099.1">
    <property type="nucleotide sequence ID" value="NZ_FOUB01000007.1"/>
</dbReference>
<dbReference type="Gene3D" id="2.40.300.10">
    <property type="entry name" value="Head decoration protein D"/>
    <property type="match status" value="1"/>
</dbReference>
<dbReference type="OrthoDB" id="9099687at2"/>
<dbReference type="Pfam" id="PF02924">
    <property type="entry name" value="HDPD"/>
    <property type="match status" value="1"/>
</dbReference>
<organism evidence="1 2">
    <name type="scientific">Nitrosomonas communis</name>
    <dbReference type="NCBI Taxonomy" id="44574"/>
    <lineage>
        <taxon>Bacteria</taxon>
        <taxon>Pseudomonadati</taxon>
        <taxon>Pseudomonadota</taxon>
        <taxon>Betaproteobacteria</taxon>
        <taxon>Nitrosomonadales</taxon>
        <taxon>Nitrosomonadaceae</taxon>
        <taxon>Nitrosomonas</taxon>
    </lineage>
</organism>
<dbReference type="Proteomes" id="UP000183287">
    <property type="component" value="Unassembled WGS sequence"/>
</dbReference>
<dbReference type="EMBL" id="FOUB01000007">
    <property type="protein sequence ID" value="SFL93132.1"/>
    <property type="molecule type" value="Genomic_DNA"/>
</dbReference>
<dbReference type="InterPro" id="IPR004195">
    <property type="entry name" value="Head_decoration_D"/>
</dbReference>
<gene>
    <name evidence="1" type="ORF">SAMN05421863_100745</name>
</gene>
<keyword evidence="2" id="KW-1185">Reference proteome</keyword>
<proteinExistence type="predicted"/>
<evidence type="ECO:0000313" key="1">
    <source>
        <dbReference type="EMBL" id="SFL93132.1"/>
    </source>
</evidence>
<evidence type="ECO:0000313" key="2">
    <source>
        <dbReference type="Proteomes" id="UP000183287"/>
    </source>
</evidence>
<sequence length="124" mass="13149">MAVINESLYLGDLVKYEESHRYSRRQELVASGQNLGLGTVVGRKTSDGKIYALNPAATDGTQTAVGVLIEAVDATLLDKDGLILARHAIVADKALVWPAGITNPQKITALTQLEASGVLVYQSA</sequence>